<feature type="transmembrane region" description="Helical" evidence="2">
    <location>
        <begin position="372"/>
        <end position="392"/>
    </location>
</feature>
<dbReference type="GO" id="GO:0035556">
    <property type="term" value="P:intracellular signal transduction"/>
    <property type="evidence" value="ECO:0007669"/>
    <property type="project" value="InterPro"/>
</dbReference>
<dbReference type="EC" id="4.6.1.1" evidence="4"/>
<keyword evidence="2" id="KW-0472">Membrane</keyword>
<dbReference type="Gene3D" id="3.30.70.1230">
    <property type="entry name" value="Nucleotide cyclase"/>
    <property type="match status" value="1"/>
</dbReference>
<dbReference type="Pfam" id="PF00211">
    <property type="entry name" value="Guanylate_cyc"/>
    <property type="match status" value="1"/>
</dbReference>
<dbReference type="AlphaFoldDB" id="A0A2W1JI52"/>
<evidence type="ECO:0000256" key="2">
    <source>
        <dbReference type="SAM" id="Phobius"/>
    </source>
</evidence>
<feature type="domain" description="Guanylate cyclase" evidence="3">
    <location>
        <begin position="465"/>
        <end position="603"/>
    </location>
</feature>
<dbReference type="Pfam" id="PF05226">
    <property type="entry name" value="CHASE2"/>
    <property type="match status" value="1"/>
</dbReference>
<feature type="transmembrane region" description="Helical" evidence="2">
    <location>
        <begin position="346"/>
        <end position="366"/>
    </location>
</feature>
<name>A0A2W1JI52_9CYAN</name>
<dbReference type="RefSeq" id="WP_110986244.1">
    <property type="nucleotide sequence ID" value="NZ_CAWNWM010000006.1"/>
</dbReference>
<evidence type="ECO:0000313" key="5">
    <source>
        <dbReference type="Proteomes" id="UP000248857"/>
    </source>
</evidence>
<sequence>MKFLAQLRVWFVGVRAIAIPEGGRRVIVSSLPPIIAGIAATALILGFRHIGSLQLLELTAYDQLMQSRPDLGADPRLLVVGITEQDIQNQGQFPLPDAVLVKLLKRLKSYQPRVMGLDMWRGDILVQPGAAAEVDRAALVEQLKQSDRMIAITFLGDEAKRTVPPPPGLPEDQIGFNDVTVDSGRVLRRNLLYVDDYFPSFSLRVALRYLRDDGIEDRPSDADENILQIGSTVFPPLKSDDGGYTRIDAANTYQILLNYRSAQRSVEQVSLTQVLEGQVDSQQIEDRIVLIGTTGASGGDFYLTPYNFGANDQPQMPGVVIHAQMVSQFLDAAYGKRPLIRVWSEPLEMVWILFWSLIGGLLFWMVRRPLGLVVGSGAAIGLLFILCQGFFLRSLWVPLVPPFLTFLGAGGGVVAYRAQQAQRQQQMVMRLLGQSSSPEIAKTLWQRRDELLQDGKLPGQALTATLMFTDLKGFSSISERLSPEQLLNWLNEYFEVMTDVVVDHHGVINKFTGDGLMAAFGVPIPRADWNAIATDAQRAVACALKMGESLELLNQRWQLQGLPKVQMRVGIFTGPVVVGSLGSKSRLEYGIIGDGVNTASRLESVDKHRQSSACRILIAQATLDYLQDNYEVEAWGALTLKGKAEQVEAFRVIRVAERGDQEA</sequence>
<dbReference type="OrthoDB" id="337251at2"/>
<evidence type="ECO:0000256" key="1">
    <source>
        <dbReference type="ARBA" id="ARBA00005381"/>
    </source>
</evidence>
<dbReference type="InterPro" id="IPR001054">
    <property type="entry name" value="A/G_cyclase"/>
</dbReference>
<proteinExistence type="inferred from homology"/>
<keyword evidence="2" id="KW-0812">Transmembrane</keyword>
<feature type="transmembrane region" description="Helical" evidence="2">
    <location>
        <begin position="399"/>
        <end position="418"/>
    </location>
</feature>
<dbReference type="GO" id="GO:0006171">
    <property type="term" value="P:cAMP biosynthetic process"/>
    <property type="evidence" value="ECO:0007669"/>
    <property type="project" value="TreeGrafter"/>
</dbReference>
<evidence type="ECO:0000259" key="3">
    <source>
        <dbReference type="PROSITE" id="PS50125"/>
    </source>
</evidence>
<dbReference type="SMART" id="SM01080">
    <property type="entry name" value="CHASE2"/>
    <property type="match status" value="1"/>
</dbReference>
<keyword evidence="2" id="KW-1133">Transmembrane helix</keyword>
<feature type="transmembrane region" description="Helical" evidence="2">
    <location>
        <begin position="26"/>
        <end position="47"/>
    </location>
</feature>
<dbReference type="PROSITE" id="PS50125">
    <property type="entry name" value="GUANYLATE_CYCLASE_2"/>
    <property type="match status" value="1"/>
</dbReference>
<dbReference type="SMART" id="SM00044">
    <property type="entry name" value="CYCc"/>
    <property type="match status" value="1"/>
</dbReference>
<keyword evidence="4" id="KW-0456">Lyase</keyword>
<reference evidence="4 5" key="1">
    <citation type="journal article" date="2018" name="Sci. Rep.">
        <title>A novel species of the marine cyanobacterium Acaryochloris with a unique pigment content and lifestyle.</title>
        <authorList>
            <person name="Partensky F."/>
            <person name="Six C."/>
            <person name="Ratin M."/>
            <person name="Garczarek L."/>
            <person name="Vaulot D."/>
            <person name="Probert I."/>
            <person name="Calteau A."/>
            <person name="Gourvil P."/>
            <person name="Marie D."/>
            <person name="Grebert T."/>
            <person name="Bouchier C."/>
            <person name="Le Panse S."/>
            <person name="Gachenot M."/>
            <person name="Rodriguez F."/>
            <person name="Garrido J.L."/>
        </authorList>
    </citation>
    <scope>NUCLEOTIDE SEQUENCE [LARGE SCALE GENOMIC DNA]</scope>
    <source>
        <strain evidence="4 5">RCC1774</strain>
    </source>
</reference>
<dbReference type="PANTHER" id="PTHR43081">
    <property type="entry name" value="ADENYLATE CYCLASE, TERMINAL-DIFFERENTIATION SPECIFIC-RELATED"/>
    <property type="match status" value="1"/>
</dbReference>
<dbReference type="PANTHER" id="PTHR43081:SF1">
    <property type="entry name" value="ADENYLATE CYCLASE, TERMINAL-DIFFERENTIATION SPECIFIC"/>
    <property type="match status" value="1"/>
</dbReference>
<protein>
    <submittedName>
        <fullName evidence="4">Adenylate cyclase 1</fullName>
        <ecNumber evidence="4">4.6.1.1</ecNumber>
    </submittedName>
</protein>
<keyword evidence="5" id="KW-1185">Reference proteome</keyword>
<comment type="caution">
    <text evidence="4">The sequence shown here is derived from an EMBL/GenBank/DDBJ whole genome shotgun (WGS) entry which is preliminary data.</text>
</comment>
<dbReference type="GO" id="GO:0004016">
    <property type="term" value="F:adenylate cyclase activity"/>
    <property type="evidence" value="ECO:0007669"/>
    <property type="project" value="UniProtKB-EC"/>
</dbReference>
<evidence type="ECO:0000313" key="4">
    <source>
        <dbReference type="EMBL" id="PZD73158.1"/>
    </source>
</evidence>
<dbReference type="CDD" id="cd07302">
    <property type="entry name" value="CHD"/>
    <property type="match status" value="1"/>
</dbReference>
<dbReference type="InterPro" id="IPR050697">
    <property type="entry name" value="Adenylyl/Guanylyl_Cyclase_3/4"/>
</dbReference>
<gene>
    <name evidence="4" type="primary">cyaA_1</name>
    <name evidence="4" type="ORF">C1752_02284</name>
</gene>
<dbReference type="Proteomes" id="UP000248857">
    <property type="component" value="Unassembled WGS sequence"/>
</dbReference>
<dbReference type="InterPro" id="IPR029787">
    <property type="entry name" value="Nucleotide_cyclase"/>
</dbReference>
<dbReference type="InterPro" id="IPR007890">
    <property type="entry name" value="CHASE2"/>
</dbReference>
<dbReference type="EMBL" id="PQWO01000006">
    <property type="protein sequence ID" value="PZD73158.1"/>
    <property type="molecule type" value="Genomic_DNA"/>
</dbReference>
<comment type="similarity">
    <text evidence="1">Belongs to the adenylyl cyclase class-3 family.</text>
</comment>
<accession>A0A2W1JI52</accession>
<organism evidence="4 5">
    <name type="scientific">Acaryochloris thomasi RCC1774</name>
    <dbReference type="NCBI Taxonomy" id="1764569"/>
    <lineage>
        <taxon>Bacteria</taxon>
        <taxon>Bacillati</taxon>
        <taxon>Cyanobacteriota</taxon>
        <taxon>Cyanophyceae</taxon>
        <taxon>Acaryochloridales</taxon>
        <taxon>Acaryochloridaceae</taxon>
        <taxon>Acaryochloris</taxon>
        <taxon>Acaryochloris thomasi</taxon>
    </lineage>
</organism>
<dbReference type="SUPFAM" id="SSF55073">
    <property type="entry name" value="Nucleotide cyclase"/>
    <property type="match status" value="1"/>
</dbReference>